<evidence type="ECO:0000256" key="4">
    <source>
        <dbReference type="ARBA" id="ARBA00022833"/>
    </source>
</evidence>
<comment type="similarity">
    <text evidence="1">Belongs to the alpha-carbonic anhydrase family.</text>
</comment>
<evidence type="ECO:0000313" key="9">
    <source>
        <dbReference type="Proteomes" id="UP000499080"/>
    </source>
</evidence>
<dbReference type="PROSITE" id="PS51144">
    <property type="entry name" value="ALPHA_CA_2"/>
    <property type="match status" value="1"/>
</dbReference>
<dbReference type="EMBL" id="BGPR01000584">
    <property type="protein sequence ID" value="GBM27413.1"/>
    <property type="molecule type" value="Genomic_DNA"/>
</dbReference>
<evidence type="ECO:0000256" key="2">
    <source>
        <dbReference type="ARBA" id="ARBA00012925"/>
    </source>
</evidence>
<comment type="caution">
    <text evidence="8">The sequence shown here is derived from an EMBL/GenBank/DDBJ whole genome shotgun (WGS) entry which is preliminary data.</text>
</comment>
<keyword evidence="4" id="KW-0862">Zinc</keyword>
<dbReference type="CDD" id="cd00326">
    <property type="entry name" value="alpha_CA"/>
    <property type="match status" value="1"/>
</dbReference>
<gene>
    <name evidence="8" type="primary">PTPRG_1</name>
    <name evidence="8" type="ORF">AVEN_250440_1</name>
</gene>
<name>A0A4Y2EE58_ARAVE</name>
<dbReference type="InterPro" id="IPR001148">
    <property type="entry name" value="CA_dom"/>
</dbReference>
<dbReference type="Pfam" id="PF00194">
    <property type="entry name" value="Carb_anhydrase"/>
    <property type="match status" value="1"/>
</dbReference>
<dbReference type="SUPFAM" id="SSF51069">
    <property type="entry name" value="Carbonic anhydrase"/>
    <property type="match status" value="1"/>
</dbReference>
<sequence>MENDALFRGYSGKHEAQISKRNNPDLEPIITFLSKVSVPGPAVPIRKSFPLTNLLPNDIKHYYRYVGSLTTPPCTEGAVWTVLAKPVRIGQHQLKAFRKLRASSGSKHFLSDNFRPPQELHQRIVLESIINKRRRVSDKQRSTVHSDI</sequence>
<evidence type="ECO:0000256" key="6">
    <source>
        <dbReference type="ARBA" id="ARBA00048348"/>
    </source>
</evidence>
<organism evidence="8 9">
    <name type="scientific">Araneus ventricosus</name>
    <name type="common">Orbweaver spider</name>
    <name type="synonym">Epeira ventricosa</name>
    <dbReference type="NCBI Taxonomy" id="182803"/>
    <lineage>
        <taxon>Eukaryota</taxon>
        <taxon>Metazoa</taxon>
        <taxon>Ecdysozoa</taxon>
        <taxon>Arthropoda</taxon>
        <taxon>Chelicerata</taxon>
        <taxon>Arachnida</taxon>
        <taxon>Araneae</taxon>
        <taxon>Araneomorphae</taxon>
        <taxon>Entelegynae</taxon>
        <taxon>Araneoidea</taxon>
        <taxon>Araneidae</taxon>
        <taxon>Araneus</taxon>
    </lineage>
</organism>
<comment type="catalytic activity">
    <reaction evidence="6">
        <text>hydrogencarbonate + H(+) = CO2 + H2O</text>
        <dbReference type="Rhea" id="RHEA:10748"/>
        <dbReference type="ChEBI" id="CHEBI:15377"/>
        <dbReference type="ChEBI" id="CHEBI:15378"/>
        <dbReference type="ChEBI" id="CHEBI:16526"/>
        <dbReference type="ChEBI" id="CHEBI:17544"/>
        <dbReference type="EC" id="4.2.1.1"/>
    </reaction>
</comment>
<keyword evidence="3" id="KW-0479">Metal-binding</keyword>
<dbReference type="PANTHER" id="PTHR18952">
    <property type="entry name" value="CARBONIC ANHYDRASE"/>
    <property type="match status" value="1"/>
</dbReference>
<keyword evidence="5" id="KW-0456">Lyase</keyword>
<evidence type="ECO:0000256" key="1">
    <source>
        <dbReference type="ARBA" id="ARBA00010718"/>
    </source>
</evidence>
<dbReference type="EC" id="4.2.1.1" evidence="2"/>
<evidence type="ECO:0000259" key="7">
    <source>
        <dbReference type="PROSITE" id="PS51144"/>
    </source>
</evidence>
<accession>A0A4Y2EE58</accession>
<keyword evidence="8" id="KW-0675">Receptor</keyword>
<feature type="domain" description="Alpha-carbonic anhydrase" evidence="7">
    <location>
        <begin position="1"/>
        <end position="129"/>
    </location>
</feature>
<evidence type="ECO:0000256" key="3">
    <source>
        <dbReference type="ARBA" id="ARBA00022723"/>
    </source>
</evidence>
<dbReference type="Proteomes" id="UP000499080">
    <property type="component" value="Unassembled WGS sequence"/>
</dbReference>
<proteinExistence type="inferred from homology"/>
<dbReference type="PANTHER" id="PTHR18952:SF265">
    <property type="entry name" value="CARBONIC ANHYDRASE"/>
    <property type="match status" value="1"/>
</dbReference>
<dbReference type="GO" id="GO:0004089">
    <property type="term" value="F:carbonate dehydratase activity"/>
    <property type="evidence" value="ECO:0007669"/>
    <property type="project" value="UniProtKB-EC"/>
</dbReference>
<dbReference type="OrthoDB" id="6435244at2759"/>
<dbReference type="InterPro" id="IPR036398">
    <property type="entry name" value="CA_dom_sf"/>
</dbReference>
<evidence type="ECO:0000313" key="8">
    <source>
        <dbReference type="EMBL" id="GBM27413.1"/>
    </source>
</evidence>
<dbReference type="SMART" id="SM01057">
    <property type="entry name" value="Carb_anhydrase"/>
    <property type="match status" value="1"/>
</dbReference>
<evidence type="ECO:0000256" key="5">
    <source>
        <dbReference type="ARBA" id="ARBA00023239"/>
    </source>
</evidence>
<dbReference type="AlphaFoldDB" id="A0A4Y2EE58"/>
<dbReference type="InterPro" id="IPR023561">
    <property type="entry name" value="Carbonic_anhydrase_a-class"/>
</dbReference>
<keyword evidence="9" id="KW-1185">Reference proteome</keyword>
<dbReference type="Gene3D" id="3.10.200.10">
    <property type="entry name" value="Alpha carbonic anhydrase"/>
    <property type="match status" value="1"/>
</dbReference>
<dbReference type="GO" id="GO:0008270">
    <property type="term" value="F:zinc ion binding"/>
    <property type="evidence" value="ECO:0007669"/>
    <property type="project" value="InterPro"/>
</dbReference>
<protein>
    <recommendedName>
        <fullName evidence="2">carbonic anhydrase</fullName>
        <ecNumber evidence="2">4.2.1.1</ecNumber>
    </recommendedName>
</protein>
<reference evidence="8 9" key="1">
    <citation type="journal article" date="2019" name="Sci. Rep.">
        <title>Orb-weaving spider Araneus ventricosus genome elucidates the spidroin gene catalogue.</title>
        <authorList>
            <person name="Kono N."/>
            <person name="Nakamura H."/>
            <person name="Ohtoshi R."/>
            <person name="Moran D.A.P."/>
            <person name="Shinohara A."/>
            <person name="Yoshida Y."/>
            <person name="Fujiwara M."/>
            <person name="Mori M."/>
            <person name="Tomita M."/>
            <person name="Arakawa K."/>
        </authorList>
    </citation>
    <scope>NUCLEOTIDE SEQUENCE [LARGE SCALE GENOMIC DNA]</scope>
</reference>